<organism evidence="4 5">
    <name type="scientific">Lentinula boryana</name>
    <dbReference type="NCBI Taxonomy" id="40481"/>
    <lineage>
        <taxon>Eukaryota</taxon>
        <taxon>Fungi</taxon>
        <taxon>Dikarya</taxon>
        <taxon>Basidiomycota</taxon>
        <taxon>Agaricomycotina</taxon>
        <taxon>Agaricomycetes</taxon>
        <taxon>Agaricomycetidae</taxon>
        <taxon>Agaricales</taxon>
        <taxon>Marasmiineae</taxon>
        <taxon>Omphalotaceae</taxon>
        <taxon>Lentinula</taxon>
    </lineage>
</organism>
<evidence type="ECO:0000256" key="1">
    <source>
        <dbReference type="ARBA" id="ARBA00022630"/>
    </source>
</evidence>
<protein>
    <recommendedName>
        <fullName evidence="6">FAD/NAD(P)-binding domain-containing protein</fullName>
    </recommendedName>
</protein>
<dbReference type="InterPro" id="IPR032710">
    <property type="entry name" value="NTF2-like_dom_sf"/>
</dbReference>
<keyword evidence="2" id="KW-0274">FAD</keyword>
<keyword evidence="3" id="KW-0560">Oxidoreductase</keyword>
<evidence type="ECO:0000313" key="5">
    <source>
        <dbReference type="Proteomes" id="UP001163828"/>
    </source>
</evidence>
<dbReference type="Gene3D" id="3.50.50.60">
    <property type="entry name" value="FAD/NAD(P)-binding domain"/>
    <property type="match status" value="1"/>
</dbReference>
<gene>
    <name evidence="4" type="ORF">F5050DRAFT_1803575</name>
</gene>
<keyword evidence="5" id="KW-1185">Reference proteome</keyword>
<evidence type="ECO:0008006" key="6">
    <source>
        <dbReference type="Google" id="ProtNLM"/>
    </source>
</evidence>
<comment type="caution">
    <text evidence="4">The sequence shown here is derived from an EMBL/GenBank/DDBJ whole genome shotgun (WGS) entry which is preliminary data.</text>
</comment>
<dbReference type="Proteomes" id="UP001163828">
    <property type="component" value="Unassembled WGS sequence"/>
</dbReference>
<dbReference type="InterPro" id="IPR020946">
    <property type="entry name" value="Flavin_mOase-like"/>
</dbReference>
<dbReference type="PRINTS" id="PR00368">
    <property type="entry name" value="FADPNR"/>
</dbReference>
<evidence type="ECO:0000256" key="2">
    <source>
        <dbReference type="ARBA" id="ARBA00022827"/>
    </source>
</evidence>
<reference evidence="4" key="1">
    <citation type="submission" date="2022-08" db="EMBL/GenBank/DDBJ databases">
        <authorList>
            <consortium name="DOE Joint Genome Institute"/>
            <person name="Min B."/>
            <person name="Riley R."/>
            <person name="Sierra-Patev S."/>
            <person name="Naranjo-Ortiz M."/>
            <person name="Looney B."/>
            <person name="Konkel Z."/>
            <person name="Slot J.C."/>
            <person name="Sakamoto Y."/>
            <person name="Steenwyk J.L."/>
            <person name="Rokas A."/>
            <person name="Carro J."/>
            <person name="Camarero S."/>
            <person name="Ferreira P."/>
            <person name="Molpeceres G."/>
            <person name="Ruiz-Duenas F.J."/>
            <person name="Serrano A."/>
            <person name="Henrissat B."/>
            <person name="Drula E."/>
            <person name="Hughes K.W."/>
            <person name="Mata J.L."/>
            <person name="Ishikawa N.K."/>
            <person name="Vargas-Isla R."/>
            <person name="Ushijima S."/>
            <person name="Smith C.A."/>
            <person name="Ahrendt S."/>
            <person name="Andreopoulos W."/>
            <person name="He G."/>
            <person name="Labutti K."/>
            <person name="Lipzen A."/>
            <person name="Ng V."/>
            <person name="Sandor L."/>
            <person name="Barry K."/>
            <person name="Martinez A.T."/>
            <person name="Xiao Y."/>
            <person name="Gibbons J.G."/>
            <person name="Terashima K."/>
            <person name="Hibbett D.S."/>
            <person name="Grigoriev I.V."/>
        </authorList>
    </citation>
    <scope>NUCLEOTIDE SEQUENCE</scope>
    <source>
        <strain evidence="4">TFB10827</strain>
    </source>
</reference>
<keyword evidence="1" id="KW-0285">Flavoprotein</keyword>
<accession>A0ABQ8QR26</accession>
<dbReference type="Pfam" id="PF00743">
    <property type="entry name" value="FMO-like"/>
    <property type="match status" value="1"/>
</dbReference>
<proteinExistence type="predicted"/>
<dbReference type="InterPro" id="IPR050982">
    <property type="entry name" value="Auxin_biosynth/cation_transpt"/>
</dbReference>
<dbReference type="PANTHER" id="PTHR43539">
    <property type="entry name" value="FLAVIN-BINDING MONOOXYGENASE-LIKE PROTEIN (AFU_ORTHOLOGUE AFUA_4G09220)"/>
    <property type="match status" value="1"/>
</dbReference>
<dbReference type="InterPro" id="IPR036188">
    <property type="entry name" value="FAD/NAD-bd_sf"/>
</dbReference>
<name>A0ABQ8QR26_9AGAR</name>
<sequence>MDTSKSGHWTSRIPTLDKLGVREVGEIHESKVAKDWFQSFSSYVTACDIEGVISLFADDALWRDLLSLTWDMRTFDGSSKIRTFLKDRIPSAHIQGLKLKEFVRLQKPFPDLTWIVGMFEFETGPGICSGVFRLVPTAEGTWKAYTMFTLLESFKGFPEKIGIHRNPDALTGRQWKEKRERELAFEDGDPVVLIVGAGQSALQLAARLKFLDIPSLMIERDARIGDVWRNRYDALCLHFPVWNDHMPYIPFPPTWPLYTPSLKMADWMESYATTLELNIWTSSTVVEATQDANKKWNVRVQRKDGNERVFRVNHLVIATGLGDGTPSMPDIPNIEAFKGTVEPSALYKRASDYQGKKVIVIGAGNAGHDVASDLAKAGNDVTMFQRSSTFVMNLATGWKFVGGALYTEGGPPVELADRLSHSMPHLLLEGGMAQRTTQAIVDDQKEHLDKLAKSGFRINKGIKDAGLLLQLKEKSGGHYFDTGGSQLIINGKIKLKNDSQIKAYYPEGLEFEDGSKIKADSIICATGRVTCGHLTRVGDMRKSIRRICGDAVADAIPSLLGVNAEGELKWFLPLPRPGLWMMVGSFQLNRFYSKLLALEIQGIELKIIDSRYSLDSPI</sequence>
<evidence type="ECO:0000256" key="3">
    <source>
        <dbReference type="ARBA" id="ARBA00023002"/>
    </source>
</evidence>
<dbReference type="SUPFAM" id="SSF54427">
    <property type="entry name" value="NTF2-like"/>
    <property type="match status" value="1"/>
</dbReference>
<dbReference type="EMBL" id="MU790514">
    <property type="protein sequence ID" value="KAJ4000976.1"/>
    <property type="molecule type" value="Genomic_DNA"/>
</dbReference>
<dbReference type="PANTHER" id="PTHR43539:SF68">
    <property type="entry name" value="FLAVIN-BINDING MONOOXYGENASE-LIKE PROTEIN (AFU_ORTHOLOGUE AFUA_4G09220)"/>
    <property type="match status" value="1"/>
</dbReference>
<dbReference type="PRINTS" id="PR00411">
    <property type="entry name" value="PNDRDTASEI"/>
</dbReference>
<dbReference type="SUPFAM" id="SSF51905">
    <property type="entry name" value="FAD/NAD(P)-binding domain"/>
    <property type="match status" value="2"/>
</dbReference>
<evidence type="ECO:0000313" key="4">
    <source>
        <dbReference type="EMBL" id="KAJ4000976.1"/>
    </source>
</evidence>